<dbReference type="NCBIfam" id="NF033522">
    <property type="entry name" value="lasso_benenodin"/>
    <property type="match status" value="1"/>
</dbReference>
<dbReference type="Pfam" id="PF24178">
    <property type="entry name" value="Subterisin"/>
    <property type="match status" value="1"/>
</dbReference>
<sequence>MNREHEDTIELGVVSIDTKGLPVGAADTEFGQQKPIGLSDD</sequence>
<gene>
    <name evidence="1" type="ORF">MGWOODY_Smn2641</name>
</gene>
<dbReference type="EMBL" id="CZQE01000301">
    <property type="protein sequence ID" value="CUS45776.1"/>
    <property type="molecule type" value="Genomic_DNA"/>
</dbReference>
<dbReference type="AlphaFoldDB" id="A0A170PPM9"/>
<organism evidence="1">
    <name type="scientific">hydrothermal vent metagenome</name>
    <dbReference type="NCBI Taxonomy" id="652676"/>
    <lineage>
        <taxon>unclassified sequences</taxon>
        <taxon>metagenomes</taxon>
        <taxon>ecological metagenomes</taxon>
    </lineage>
</organism>
<dbReference type="InterPro" id="IPR049805">
    <property type="entry name" value="Lasso_benenodin"/>
</dbReference>
<protein>
    <submittedName>
        <fullName evidence="1">Uncharacterized protein</fullName>
    </submittedName>
</protein>
<name>A0A170PPM9_9ZZZZ</name>
<reference evidence="1" key="1">
    <citation type="submission" date="2015-10" db="EMBL/GenBank/DDBJ databases">
        <authorList>
            <person name="Gilbert D.G."/>
        </authorList>
    </citation>
    <scope>NUCLEOTIDE SEQUENCE</scope>
</reference>
<evidence type="ECO:0000313" key="1">
    <source>
        <dbReference type="EMBL" id="CUS45776.1"/>
    </source>
</evidence>
<accession>A0A170PPM9</accession>
<proteinExistence type="predicted"/>